<reference evidence="2" key="1">
    <citation type="journal article" date="2020" name="Nature">
        <title>Giant virus diversity and host interactions through global metagenomics.</title>
        <authorList>
            <person name="Schulz F."/>
            <person name="Roux S."/>
            <person name="Paez-Espino D."/>
            <person name="Jungbluth S."/>
            <person name="Walsh D.A."/>
            <person name="Denef V.J."/>
            <person name="McMahon K.D."/>
            <person name="Konstantinidis K.T."/>
            <person name="Eloe-Fadrosh E.A."/>
            <person name="Kyrpides N.C."/>
            <person name="Woyke T."/>
        </authorList>
    </citation>
    <scope>NUCLEOTIDE SEQUENCE</scope>
    <source>
        <strain evidence="2">GVMAG-M-3300023184-77</strain>
    </source>
</reference>
<protein>
    <submittedName>
        <fullName evidence="2">Uncharacterized protein</fullName>
    </submittedName>
</protein>
<name>A0A6C0IEF5_9ZZZZ</name>
<dbReference type="EMBL" id="MN740165">
    <property type="protein sequence ID" value="QHT91252.1"/>
    <property type="molecule type" value="Genomic_DNA"/>
</dbReference>
<feature type="compositionally biased region" description="Basic residues" evidence="1">
    <location>
        <begin position="63"/>
        <end position="76"/>
    </location>
</feature>
<dbReference type="AlphaFoldDB" id="A0A6C0IEF5"/>
<sequence>MANTKKKNTKSRKVMTVPQLRKAFETIEQKSKHIHSVADFQGVWKSVFHKSIDAKAAEAYLNMRKKSSRKTRRNKNKQSGGVAPLDYTTGPGVNGPHGNFLPYISSGFGFYNQINNNAMDSDCGKQNITPTISTDMGSNKVTSGGSLNELLSQRLIASQSPPTPLQDFLDNNRAMKLGESPDPLQTYYQASRQ</sequence>
<organism evidence="2">
    <name type="scientific">viral metagenome</name>
    <dbReference type="NCBI Taxonomy" id="1070528"/>
    <lineage>
        <taxon>unclassified sequences</taxon>
        <taxon>metagenomes</taxon>
        <taxon>organismal metagenomes</taxon>
    </lineage>
</organism>
<feature type="region of interest" description="Disordered" evidence="1">
    <location>
        <begin position="63"/>
        <end position="88"/>
    </location>
</feature>
<proteinExistence type="predicted"/>
<evidence type="ECO:0000256" key="1">
    <source>
        <dbReference type="SAM" id="MobiDB-lite"/>
    </source>
</evidence>
<evidence type="ECO:0000313" key="2">
    <source>
        <dbReference type="EMBL" id="QHT91252.1"/>
    </source>
</evidence>
<accession>A0A6C0IEF5</accession>